<dbReference type="InterPro" id="IPR036397">
    <property type="entry name" value="RNaseH_sf"/>
</dbReference>
<sequence>MHGSGGLDEAKEATYMTVVAEVKALRASQSFETFRDLVEHSMETGVDLNYFATIVWMIWHRRNALRTIAKPFLVQQVRHEAQSTQATFVCSIPPKPLDQGKGDPQQISVISTVAENFSLPFFINAVEVIAAKKALKFALELDLSAIFLEGNSKNTIDALLSEEVSLADIGHLIEEAKLYGDQLEEVEFNHVKRQGKKEVHNIANMQDMLASSRCGWRMFLHTSLV</sequence>
<dbReference type="Proteomes" id="UP001459277">
    <property type="component" value="Unassembled WGS sequence"/>
</dbReference>
<reference evidence="2 3" key="1">
    <citation type="submission" date="2024-01" db="EMBL/GenBank/DDBJ databases">
        <title>A telomere-to-telomere, gap-free genome of sweet tea (Lithocarpus litseifolius).</title>
        <authorList>
            <person name="Zhou J."/>
        </authorList>
    </citation>
    <scope>NUCLEOTIDE SEQUENCE [LARGE SCALE GENOMIC DNA]</scope>
    <source>
        <strain evidence="2">Zhou-2022a</strain>
        <tissue evidence="2">Leaf</tissue>
    </source>
</reference>
<keyword evidence="3" id="KW-1185">Reference proteome</keyword>
<proteinExistence type="predicted"/>
<dbReference type="Pfam" id="PF13456">
    <property type="entry name" value="RVT_3"/>
    <property type="match status" value="1"/>
</dbReference>
<dbReference type="GO" id="GO:0004523">
    <property type="term" value="F:RNA-DNA hybrid ribonuclease activity"/>
    <property type="evidence" value="ECO:0007669"/>
    <property type="project" value="InterPro"/>
</dbReference>
<dbReference type="InterPro" id="IPR002156">
    <property type="entry name" value="RNaseH_domain"/>
</dbReference>
<dbReference type="CDD" id="cd06222">
    <property type="entry name" value="RNase_H_like"/>
    <property type="match status" value="1"/>
</dbReference>
<dbReference type="EMBL" id="JAZDWU010000002">
    <property type="protein sequence ID" value="KAL0011638.1"/>
    <property type="molecule type" value="Genomic_DNA"/>
</dbReference>
<dbReference type="InterPro" id="IPR044730">
    <property type="entry name" value="RNase_H-like_dom_plant"/>
</dbReference>
<organism evidence="2 3">
    <name type="scientific">Lithocarpus litseifolius</name>
    <dbReference type="NCBI Taxonomy" id="425828"/>
    <lineage>
        <taxon>Eukaryota</taxon>
        <taxon>Viridiplantae</taxon>
        <taxon>Streptophyta</taxon>
        <taxon>Embryophyta</taxon>
        <taxon>Tracheophyta</taxon>
        <taxon>Spermatophyta</taxon>
        <taxon>Magnoliopsida</taxon>
        <taxon>eudicotyledons</taxon>
        <taxon>Gunneridae</taxon>
        <taxon>Pentapetalae</taxon>
        <taxon>rosids</taxon>
        <taxon>fabids</taxon>
        <taxon>Fagales</taxon>
        <taxon>Fagaceae</taxon>
        <taxon>Lithocarpus</taxon>
    </lineage>
</organism>
<evidence type="ECO:0000259" key="1">
    <source>
        <dbReference type="Pfam" id="PF13456"/>
    </source>
</evidence>
<comment type="caution">
    <text evidence="2">The sequence shown here is derived from an EMBL/GenBank/DDBJ whole genome shotgun (WGS) entry which is preliminary data.</text>
</comment>
<dbReference type="Gene3D" id="3.30.420.10">
    <property type="entry name" value="Ribonuclease H-like superfamily/Ribonuclease H"/>
    <property type="match status" value="1"/>
</dbReference>
<accession>A0AAW2DPX4</accession>
<dbReference type="AlphaFoldDB" id="A0AAW2DPX4"/>
<protein>
    <recommendedName>
        <fullName evidence="1">RNase H type-1 domain-containing protein</fullName>
    </recommendedName>
</protein>
<name>A0AAW2DPX4_9ROSI</name>
<evidence type="ECO:0000313" key="3">
    <source>
        <dbReference type="Proteomes" id="UP001459277"/>
    </source>
</evidence>
<gene>
    <name evidence="2" type="ORF">SO802_006746</name>
</gene>
<feature type="domain" description="RNase H type-1" evidence="1">
    <location>
        <begin position="125"/>
        <end position="205"/>
    </location>
</feature>
<evidence type="ECO:0000313" key="2">
    <source>
        <dbReference type="EMBL" id="KAL0011638.1"/>
    </source>
</evidence>
<dbReference type="GO" id="GO:0003676">
    <property type="term" value="F:nucleic acid binding"/>
    <property type="evidence" value="ECO:0007669"/>
    <property type="project" value="InterPro"/>
</dbReference>